<evidence type="ECO:0000313" key="9">
    <source>
        <dbReference type="EMBL" id="CAB4742403.1"/>
    </source>
</evidence>
<keyword evidence="5" id="KW-0711">Selenium</keyword>
<evidence type="ECO:0000313" key="10">
    <source>
        <dbReference type="EMBL" id="CAB4788947.1"/>
    </source>
</evidence>
<dbReference type="EMBL" id="CAFBON010000001">
    <property type="protein sequence ID" value="CAB4972552.1"/>
    <property type="molecule type" value="Genomic_DNA"/>
</dbReference>
<dbReference type="PANTHER" id="PTHR10256:SF0">
    <property type="entry name" value="INACTIVE SELENIDE, WATER DIKINASE-LIKE PROTEIN-RELATED"/>
    <property type="match status" value="1"/>
</dbReference>
<dbReference type="EMBL" id="CAFBQP010000023">
    <property type="protein sequence ID" value="CAB5058457.1"/>
    <property type="molecule type" value="Genomic_DNA"/>
</dbReference>
<dbReference type="InterPro" id="IPR010918">
    <property type="entry name" value="PurM-like_C_dom"/>
</dbReference>
<evidence type="ECO:0000256" key="1">
    <source>
        <dbReference type="ARBA" id="ARBA00022679"/>
    </source>
</evidence>
<keyword evidence="3" id="KW-0418">Kinase</keyword>
<dbReference type="EMBL" id="CAFAAJ010000003">
    <property type="protein sequence ID" value="CAB4788947.1"/>
    <property type="molecule type" value="Genomic_DNA"/>
</dbReference>
<protein>
    <submittedName>
        <fullName evidence="11">Unannotated protein</fullName>
    </submittedName>
</protein>
<evidence type="ECO:0000259" key="6">
    <source>
        <dbReference type="Pfam" id="PF00586"/>
    </source>
</evidence>
<evidence type="ECO:0000313" key="8">
    <source>
        <dbReference type="EMBL" id="CAB4708963.1"/>
    </source>
</evidence>
<dbReference type="Gene3D" id="3.30.1330.10">
    <property type="entry name" value="PurM-like, N-terminal domain"/>
    <property type="match status" value="1"/>
</dbReference>
<dbReference type="PANTHER" id="PTHR10256">
    <property type="entry name" value="SELENIDE, WATER DIKINASE"/>
    <property type="match status" value="1"/>
</dbReference>
<evidence type="ECO:0000256" key="3">
    <source>
        <dbReference type="ARBA" id="ARBA00022777"/>
    </source>
</evidence>
<keyword evidence="4" id="KW-0067">ATP-binding</keyword>
<dbReference type="NCBIfam" id="NF002098">
    <property type="entry name" value="PRK00943.1"/>
    <property type="match status" value="1"/>
</dbReference>
<dbReference type="GO" id="GO:0005524">
    <property type="term" value="F:ATP binding"/>
    <property type="evidence" value="ECO:0007669"/>
    <property type="project" value="UniProtKB-KW"/>
</dbReference>
<dbReference type="EMBL" id="CAEZXX010000061">
    <property type="protein sequence ID" value="CAB4708963.1"/>
    <property type="molecule type" value="Genomic_DNA"/>
</dbReference>
<sequence>MLSPLESSVHPDLWVGIQTGDDAAVWRRPDGRALVATVDFFAPVVDDAFTFGAIAATNAVSDVYAMGAEPLFALNIAAWPKDRLPLDLLRDVFAGGAAAARDGGWIIAGGHTVDGPEPLYGQVVIGELAVGHEPLTNAKARVGDVLVLTKPLGVGVIVTAHKRLDAAAVAEGGALAEPFAHAVASMCRFNGPAARDARRAGAHSMTDVTGFGLAGHLHKMLGASGVSARINLAALPVIHGTRSLIVDGFVPAGSQRNLDFVGGLLVGGSEEDRLLLADPQTSGGLLVSCPPEHAGTIHDGVVIGEVTAGPAGLISLV</sequence>
<dbReference type="GO" id="GO:0016260">
    <property type="term" value="P:selenocysteine biosynthetic process"/>
    <property type="evidence" value="ECO:0007669"/>
    <property type="project" value="TreeGrafter"/>
</dbReference>
<dbReference type="PIRSF" id="PIRSF036407">
    <property type="entry name" value="Selenphspht_syn"/>
    <property type="match status" value="1"/>
</dbReference>
<organism evidence="11">
    <name type="scientific">freshwater metagenome</name>
    <dbReference type="NCBI Taxonomy" id="449393"/>
    <lineage>
        <taxon>unclassified sequences</taxon>
        <taxon>metagenomes</taxon>
        <taxon>ecological metagenomes</taxon>
    </lineage>
</organism>
<dbReference type="AlphaFoldDB" id="A0A6J7LZ51"/>
<keyword evidence="2" id="KW-0547">Nucleotide-binding</keyword>
<evidence type="ECO:0000256" key="5">
    <source>
        <dbReference type="ARBA" id="ARBA00023266"/>
    </source>
</evidence>
<dbReference type="InterPro" id="IPR004536">
    <property type="entry name" value="SPS/SelD"/>
</dbReference>
<dbReference type="InterPro" id="IPR016188">
    <property type="entry name" value="PurM-like_N"/>
</dbReference>
<evidence type="ECO:0000313" key="11">
    <source>
        <dbReference type="EMBL" id="CAB4972552.1"/>
    </source>
</evidence>
<keyword evidence="1" id="KW-0808">Transferase</keyword>
<dbReference type="Pfam" id="PF00586">
    <property type="entry name" value="AIRS"/>
    <property type="match status" value="1"/>
</dbReference>
<feature type="domain" description="PurM-like C-terminal" evidence="7">
    <location>
        <begin position="141"/>
        <end position="310"/>
    </location>
</feature>
<dbReference type="InterPro" id="IPR036676">
    <property type="entry name" value="PurM-like_C_sf"/>
</dbReference>
<dbReference type="SUPFAM" id="SSF56042">
    <property type="entry name" value="PurM C-terminal domain-like"/>
    <property type="match status" value="1"/>
</dbReference>
<feature type="domain" description="PurM-like N-terminal" evidence="6">
    <location>
        <begin position="20"/>
        <end position="127"/>
    </location>
</feature>
<name>A0A6J7LZ51_9ZZZZ</name>
<dbReference type="SUPFAM" id="SSF55326">
    <property type="entry name" value="PurM N-terminal domain-like"/>
    <property type="match status" value="1"/>
</dbReference>
<evidence type="ECO:0000256" key="2">
    <source>
        <dbReference type="ARBA" id="ARBA00022741"/>
    </source>
</evidence>
<accession>A0A6J7LZ51</accession>
<proteinExistence type="predicted"/>
<dbReference type="NCBIfam" id="TIGR00476">
    <property type="entry name" value="selD"/>
    <property type="match status" value="1"/>
</dbReference>
<dbReference type="InterPro" id="IPR036921">
    <property type="entry name" value="PurM-like_N_sf"/>
</dbReference>
<reference evidence="11" key="1">
    <citation type="submission" date="2020-05" db="EMBL/GenBank/DDBJ databases">
        <authorList>
            <person name="Chiriac C."/>
            <person name="Salcher M."/>
            <person name="Ghai R."/>
            <person name="Kavagutti S V."/>
        </authorList>
    </citation>
    <scope>NUCLEOTIDE SEQUENCE</scope>
</reference>
<dbReference type="Gene3D" id="3.90.650.10">
    <property type="entry name" value="PurM-like C-terminal domain"/>
    <property type="match status" value="1"/>
</dbReference>
<evidence type="ECO:0000259" key="7">
    <source>
        <dbReference type="Pfam" id="PF02769"/>
    </source>
</evidence>
<dbReference type="GO" id="GO:0005737">
    <property type="term" value="C:cytoplasm"/>
    <property type="evidence" value="ECO:0007669"/>
    <property type="project" value="TreeGrafter"/>
</dbReference>
<dbReference type="GO" id="GO:0004756">
    <property type="term" value="F:selenide, water dikinase activity"/>
    <property type="evidence" value="ECO:0007669"/>
    <property type="project" value="TreeGrafter"/>
</dbReference>
<gene>
    <name evidence="8" type="ORF">UFOPK2602_01032</name>
    <name evidence="9" type="ORF">UFOPK2806_00471</name>
    <name evidence="10" type="ORF">UFOPK3001_00065</name>
    <name evidence="11" type="ORF">UFOPK3954_00009</name>
    <name evidence="12" type="ORF">UFOPK4306_00781</name>
</gene>
<dbReference type="Pfam" id="PF02769">
    <property type="entry name" value="AIRS_C"/>
    <property type="match status" value="1"/>
</dbReference>
<evidence type="ECO:0000256" key="4">
    <source>
        <dbReference type="ARBA" id="ARBA00022840"/>
    </source>
</evidence>
<dbReference type="EMBL" id="CAEZYY010000004">
    <property type="protein sequence ID" value="CAB4742403.1"/>
    <property type="molecule type" value="Genomic_DNA"/>
</dbReference>
<evidence type="ECO:0000313" key="12">
    <source>
        <dbReference type="EMBL" id="CAB5058457.1"/>
    </source>
</evidence>